<keyword evidence="3" id="KW-1185">Reference proteome</keyword>
<dbReference type="AlphaFoldDB" id="A0A3N3ZS40"/>
<dbReference type="Pfam" id="PF02447">
    <property type="entry name" value="GntP_permease"/>
    <property type="match status" value="2"/>
</dbReference>
<evidence type="ECO:0000313" key="2">
    <source>
        <dbReference type="EMBL" id="ROZ64273.1"/>
    </source>
</evidence>
<reference evidence="2 3" key="1">
    <citation type="submission" date="2018-10" db="EMBL/GenBank/DDBJ databases">
        <title>Kocuria sp. M5W7-7, whole genome shotgun sequence.</title>
        <authorList>
            <person name="Tuo L."/>
        </authorList>
    </citation>
    <scope>NUCLEOTIDE SEQUENCE [LARGE SCALE GENOMIC DNA]</scope>
    <source>
        <strain evidence="2 3">M5W7-7</strain>
    </source>
</reference>
<evidence type="ECO:0000313" key="3">
    <source>
        <dbReference type="Proteomes" id="UP000270616"/>
    </source>
</evidence>
<feature type="transmembrane region" description="Helical" evidence="1">
    <location>
        <begin position="267"/>
        <end position="287"/>
    </location>
</feature>
<dbReference type="GO" id="GO:0015128">
    <property type="term" value="F:gluconate transmembrane transporter activity"/>
    <property type="evidence" value="ECO:0007669"/>
    <property type="project" value="InterPro"/>
</dbReference>
<dbReference type="PANTHER" id="PTHR30354">
    <property type="entry name" value="GNT FAMILY GLUCONATE TRANSPORTER"/>
    <property type="match status" value="1"/>
</dbReference>
<dbReference type="OrthoDB" id="3636773at2"/>
<keyword evidence="1" id="KW-0812">Transmembrane</keyword>
<feature type="transmembrane region" description="Helical" evidence="1">
    <location>
        <begin position="380"/>
        <end position="404"/>
    </location>
</feature>
<feature type="transmembrane region" description="Helical" evidence="1">
    <location>
        <begin position="28"/>
        <end position="49"/>
    </location>
</feature>
<accession>A0A3N3ZS40</accession>
<dbReference type="InterPro" id="IPR003474">
    <property type="entry name" value="Glcn_transporter"/>
</dbReference>
<feature type="transmembrane region" description="Helical" evidence="1">
    <location>
        <begin position="145"/>
        <end position="174"/>
    </location>
</feature>
<keyword evidence="1" id="KW-0472">Membrane</keyword>
<dbReference type="PANTHER" id="PTHR30354:SF11">
    <property type="entry name" value="PERMEASE"/>
    <property type="match status" value="1"/>
</dbReference>
<dbReference type="RefSeq" id="WP_123824369.1">
    <property type="nucleotide sequence ID" value="NZ_RKMF01000003.1"/>
</dbReference>
<feature type="transmembrane region" description="Helical" evidence="1">
    <location>
        <begin position="457"/>
        <end position="476"/>
    </location>
</feature>
<feature type="transmembrane region" description="Helical" evidence="1">
    <location>
        <begin position="416"/>
        <end position="437"/>
    </location>
</feature>
<feature type="transmembrane region" description="Helical" evidence="1">
    <location>
        <begin position="5"/>
        <end position="22"/>
    </location>
</feature>
<protein>
    <submittedName>
        <fullName evidence="2">Gluconate permease</fullName>
    </submittedName>
</protein>
<feature type="transmembrane region" description="Helical" evidence="1">
    <location>
        <begin position="180"/>
        <end position="202"/>
    </location>
</feature>
<proteinExistence type="predicted"/>
<evidence type="ECO:0000256" key="1">
    <source>
        <dbReference type="SAM" id="Phobius"/>
    </source>
</evidence>
<comment type="caution">
    <text evidence="2">The sequence shown here is derived from an EMBL/GenBank/DDBJ whole genome shotgun (WGS) entry which is preliminary data.</text>
</comment>
<name>A0A3N3ZS40_9MICC</name>
<organism evidence="2 3">
    <name type="scientific">Kocuria soli</name>
    <dbReference type="NCBI Taxonomy" id="2485125"/>
    <lineage>
        <taxon>Bacteria</taxon>
        <taxon>Bacillati</taxon>
        <taxon>Actinomycetota</taxon>
        <taxon>Actinomycetes</taxon>
        <taxon>Micrococcales</taxon>
        <taxon>Micrococcaceae</taxon>
        <taxon>Kocuria</taxon>
    </lineage>
</organism>
<feature type="transmembrane region" description="Helical" evidence="1">
    <location>
        <begin position="341"/>
        <end position="360"/>
    </location>
</feature>
<sequence>MADWLILTITGVVILGIVVMIVKMRINPVVSLVIGAAVLGLATGMGAAGTTETVMQGFGDIMFEVGLLIAWGVLMGSILNEMGAIHRLVDGLLRIFGPRGVPYAFGLTLGTLLQSIFLDVLLVMSAPLARRMAPHLGKYGTAKMATAMAISLECGIVLMVPGVATLALAGLLSVPLGKMLIFGLIVIVPTIVISIAIMNFFIPRGLWKIEQDQESPDDGESEIAAMNTDPSQAEAKEGLVDGHGTRVGLLPHQVHQGVARQEKEPPLILLFTPMLLALALIASGAILEMVGLSSPPMDFLSSPVIALLISLLGTSYVGRFTIGRKRVESAVVDGFRESGQILILTGAGGSLAAVVAGSGMGDILGQYFSAGSFAPLLTVWAIAAVLHIAVGSVSISAITAAGLLAPVAPQIGLDPVLIALAAGAGSLFLVHVTSNTFWLLQSMLGQTTKGTLKSCSLGVSVASVVALCCTLVLGLFI</sequence>
<keyword evidence="1" id="KW-1133">Transmembrane helix</keyword>
<dbReference type="Proteomes" id="UP000270616">
    <property type="component" value="Unassembled WGS sequence"/>
</dbReference>
<gene>
    <name evidence="2" type="ORF">EDL96_03145</name>
</gene>
<feature type="transmembrane region" description="Helical" evidence="1">
    <location>
        <begin position="61"/>
        <end position="80"/>
    </location>
</feature>
<dbReference type="EMBL" id="RKMF01000003">
    <property type="protein sequence ID" value="ROZ64273.1"/>
    <property type="molecule type" value="Genomic_DNA"/>
</dbReference>
<feature type="transmembrane region" description="Helical" evidence="1">
    <location>
        <begin position="299"/>
        <end position="320"/>
    </location>
</feature>
<dbReference type="GO" id="GO:0005886">
    <property type="term" value="C:plasma membrane"/>
    <property type="evidence" value="ECO:0007669"/>
    <property type="project" value="TreeGrafter"/>
</dbReference>